<dbReference type="KEGG" id="nre:BES08_27275"/>
<dbReference type="EMBL" id="CP017077">
    <property type="protein sequence ID" value="AOR80550.1"/>
    <property type="molecule type" value="Genomic_DNA"/>
</dbReference>
<dbReference type="Gene3D" id="3.40.920.10">
    <property type="entry name" value="Pyruvate-ferredoxin oxidoreductase, PFOR, domain III"/>
    <property type="match status" value="1"/>
</dbReference>
<dbReference type="InterPro" id="IPR002869">
    <property type="entry name" value="Pyrv_flavodox_OxRed_cen"/>
</dbReference>
<geneLocation type="plasmid" evidence="3 4">
    <name>pSA2</name>
</geneLocation>
<dbReference type="Gene3D" id="3.40.50.970">
    <property type="match status" value="1"/>
</dbReference>
<keyword evidence="4" id="KW-1185">Reference proteome</keyword>
<evidence type="ECO:0000256" key="1">
    <source>
        <dbReference type="ARBA" id="ARBA00023002"/>
    </source>
</evidence>
<evidence type="ECO:0000313" key="4">
    <source>
        <dbReference type="Proteomes" id="UP000094626"/>
    </source>
</evidence>
<dbReference type="Pfam" id="PF20169">
    <property type="entry name" value="DUF6537"/>
    <property type="match status" value="1"/>
</dbReference>
<dbReference type="Pfam" id="PF01558">
    <property type="entry name" value="POR"/>
    <property type="match status" value="1"/>
</dbReference>
<dbReference type="SUPFAM" id="SSF53323">
    <property type="entry name" value="Pyruvate-ferredoxin oxidoreductase, PFOR, domain III"/>
    <property type="match status" value="1"/>
</dbReference>
<gene>
    <name evidence="3" type="ORF">BES08_27275</name>
</gene>
<dbReference type="PANTHER" id="PTHR48084:SF3">
    <property type="entry name" value="SUBUNIT OF PYRUVATE:FLAVODOXIN OXIDOREDUCTASE"/>
    <property type="match status" value="1"/>
</dbReference>
<dbReference type="PROSITE" id="PS51379">
    <property type="entry name" value="4FE4S_FER_2"/>
    <property type="match status" value="1"/>
</dbReference>
<organism evidence="3 4">
    <name type="scientific">Novosphingobium resinovorum</name>
    <dbReference type="NCBI Taxonomy" id="158500"/>
    <lineage>
        <taxon>Bacteria</taxon>
        <taxon>Pseudomonadati</taxon>
        <taxon>Pseudomonadota</taxon>
        <taxon>Alphaproteobacteria</taxon>
        <taxon>Sphingomonadales</taxon>
        <taxon>Sphingomonadaceae</taxon>
        <taxon>Novosphingobium</taxon>
    </lineage>
</organism>
<dbReference type="NCBIfam" id="NF009588">
    <property type="entry name" value="PRK13029.1"/>
    <property type="match status" value="1"/>
</dbReference>
<dbReference type="PANTHER" id="PTHR48084">
    <property type="entry name" value="2-OXOGLUTARATE OXIDOREDUCTASE SUBUNIT KORB-RELATED"/>
    <property type="match status" value="1"/>
</dbReference>
<keyword evidence="1" id="KW-0560">Oxidoreductase</keyword>
<accession>A0A1D8AEL0</accession>
<dbReference type="OrthoDB" id="9803617at2"/>
<dbReference type="InterPro" id="IPR051457">
    <property type="entry name" value="2-oxoacid:Fd_oxidoreductase"/>
</dbReference>
<proteinExistence type="predicted"/>
<dbReference type="AlphaFoldDB" id="A0A1D8AEL0"/>
<dbReference type="GO" id="GO:0016903">
    <property type="term" value="F:oxidoreductase activity, acting on the aldehyde or oxo group of donors"/>
    <property type="evidence" value="ECO:0007669"/>
    <property type="project" value="InterPro"/>
</dbReference>
<sequence length="1164" mass="125063">MTNELLPISLKERYTQASGRTYLTGMQAMLRVLIDQARADRAAGLSTAGLVSGYPGSPLGGVDSEMMRNAPHFEAENVFHQLGLNEELAATALYGTQMVGELPKPKFDGVFGLWFGKAPGVDRAADAFHHANFHGTAAHGGVLCVAGDDPHARSTILPSDSNTIFSSFYMPVLAPGNVQEVLDYGRHGYALSRAAGLWVGFKLIADVADSAATADLGPDRVQPVIPAIEYDGRPYTPRFHANEAGPPMIAREREIYYGRLEIARAYGRLNGLNRVLGAGERARHGILVGGKSYYDLREALRLLGIDDAELEARGIRILKMGMLYPFDHETAGEFAAGLESIFVVEDKRPFLELALKDMLYGKPDAPVIWGRNDPEGRLLLTACGELSVEIMATALATWLSIERAPAPANPGAVNAPLSTTRQPYFCSGCPHNRSLRVPEGSVVGAGIGCHIMTLWMGPIMGEVTGYTQMGGEGAQFVGAHRFTGTEHFFQNLGDGTYAHSGSLAIRFAAAAGINITYKLLYNSAVAMTGGQDVFAGKSVPGIIDQLKAEGVQRIVVTTDEPERYKGLALPALASVRHRDDLLAVEGELAAVKGVTVLINDQQCAAEKRRLRKRGNLAVKTDKVYINPRICEGCGDCGVKSNCLSVEPFETEFGRKTRINQTSCNSDFSCLLGDCPSFITVDGGMQEARVEPVGEPPVTLVDPGAVLPDRGYAMLMAGIGGTGVVTVNQVLGMAAALEGLHVRSIDQIGSSQKAGPVVSMLHIDRAPVAGAVRIADGQADAYVAFDLLTGADPVHLKVARPDRTIFVGNCDPVPTGGTVTNVRTPYPEKEILLSRIGAHMRSTAIAVDGLRAARLLFGNEVAANMMMIGAAYQAGALPISAAALERAMTLNGVAVKTNIAAFRWGRFAVLDRAAFDSAVDARANPPVPAPVIADDAAARVHALALPVAATERLQLRFGELEAFQSRAYAEEWLAFVEEIAGAAIGSPHRAALVETLGVNLYKLMAYKDEYEVARLFVEAYDRDVASGRIARGQAFQWWLHPTFLRRLGVRRKVKMGRWFVPMARLLAWARRVRGGPLDLFGIGVVRSQEKALIGEYRAMIRSILPRLATEPETVLALAALPDLIRGYEDVKLGNIAAYRAKVGELTQPKSMVEAQQTPIPVGQGA</sequence>
<feature type="domain" description="4Fe-4S ferredoxin-type" evidence="2">
    <location>
        <begin position="621"/>
        <end position="653"/>
    </location>
</feature>
<evidence type="ECO:0000259" key="2">
    <source>
        <dbReference type="PROSITE" id="PS51379"/>
    </source>
</evidence>
<dbReference type="InterPro" id="IPR017896">
    <property type="entry name" value="4Fe4S_Fe-S-bd"/>
</dbReference>
<name>A0A1D8AEL0_9SPHN</name>
<reference evidence="4" key="1">
    <citation type="journal article" date="2017" name="J. Biotechnol.">
        <title>Complete genome sequence of Novosphingobium resinovorum SA1, a versatile xenobiotic-degrading bacterium capable of utilizing sulfanilic acid.</title>
        <authorList>
            <person name="Hegedus B."/>
            <person name="Kos P.B."/>
            <person name="Balint B."/>
            <person name="Maroti G."/>
            <person name="Gan H.M."/>
            <person name="Perei K."/>
            <person name="Rakhely G."/>
        </authorList>
    </citation>
    <scope>NUCLEOTIDE SEQUENCE [LARGE SCALE GENOMIC DNA]</scope>
    <source>
        <strain evidence="4">SA1</strain>
    </source>
</reference>
<dbReference type="InterPro" id="IPR019752">
    <property type="entry name" value="Pyrv/ketoisovalerate_OxRed_cat"/>
</dbReference>
<keyword evidence="3" id="KW-0614">Plasmid</keyword>
<dbReference type="InterPro" id="IPR002880">
    <property type="entry name" value="Pyrv_Fd/Flavodoxin_OxRdtase_N"/>
</dbReference>
<dbReference type="Proteomes" id="UP000094626">
    <property type="component" value="Plasmid pSA2"/>
</dbReference>
<dbReference type="CDD" id="cd07034">
    <property type="entry name" value="TPP_PYR_PFOR_IOR-alpha_like"/>
    <property type="match status" value="1"/>
</dbReference>
<dbReference type="NCBIfam" id="NF009589">
    <property type="entry name" value="PRK13030.1"/>
    <property type="match status" value="1"/>
</dbReference>
<dbReference type="InterPro" id="IPR046667">
    <property type="entry name" value="DUF6537"/>
</dbReference>
<dbReference type="InterPro" id="IPR029061">
    <property type="entry name" value="THDP-binding"/>
</dbReference>
<evidence type="ECO:0000313" key="3">
    <source>
        <dbReference type="EMBL" id="AOR80550.1"/>
    </source>
</evidence>
<dbReference type="RefSeq" id="WP_069709937.1">
    <property type="nucleotide sequence ID" value="NZ_CP017077.1"/>
</dbReference>
<protein>
    <recommendedName>
        <fullName evidence="2">4Fe-4S ferredoxin-type domain-containing protein</fullName>
    </recommendedName>
</protein>
<dbReference type="SUPFAM" id="SSF52518">
    <property type="entry name" value="Thiamin diphosphate-binding fold (THDP-binding)"/>
    <property type="match status" value="2"/>
</dbReference>